<evidence type="ECO:0000259" key="12">
    <source>
        <dbReference type="PROSITE" id="PS52019"/>
    </source>
</evidence>
<feature type="active site" description="Proton acceptor; for dehydratase activity" evidence="8">
    <location>
        <position position="4025"/>
    </location>
</feature>
<feature type="active site" description="Proton donor; for dehydratase activity" evidence="8">
    <location>
        <position position="4189"/>
    </location>
</feature>
<organism evidence="13 14">
    <name type="scientific">Streptomyces castrisilvae</name>
    <dbReference type="NCBI Taxonomy" id="3033811"/>
    <lineage>
        <taxon>Bacteria</taxon>
        <taxon>Bacillati</taxon>
        <taxon>Actinomycetota</taxon>
        <taxon>Actinomycetes</taxon>
        <taxon>Kitasatosporales</taxon>
        <taxon>Streptomycetaceae</taxon>
        <taxon>Streptomyces</taxon>
    </lineage>
</organism>
<dbReference type="SUPFAM" id="SSF52151">
    <property type="entry name" value="FabD/lysophospholipase-like"/>
    <property type="match status" value="3"/>
</dbReference>
<dbReference type="InterPro" id="IPR016039">
    <property type="entry name" value="Thiolase-like"/>
</dbReference>
<proteinExistence type="predicted"/>
<dbReference type="PROSITE" id="PS00012">
    <property type="entry name" value="PHOSPHOPANTETHEINE"/>
    <property type="match status" value="3"/>
</dbReference>
<dbReference type="SMART" id="SM00827">
    <property type="entry name" value="PKS_AT"/>
    <property type="match status" value="3"/>
</dbReference>
<dbReference type="InterPro" id="IPR049551">
    <property type="entry name" value="PKS_DH_C"/>
</dbReference>
<evidence type="ECO:0000259" key="10">
    <source>
        <dbReference type="PROSITE" id="PS50075"/>
    </source>
</evidence>
<dbReference type="Gene3D" id="3.40.366.10">
    <property type="entry name" value="Malonyl-Coenzyme A Acyl Carrier Protein, domain 2"/>
    <property type="match status" value="3"/>
</dbReference>
<keyword evidence="4" id="KW-0808">Transferase</keyword>
<feature type="domain" description="Ketosynthase family 3 (KS3)" evidence="11">
    <location>
        <begin position="36"/>
        <end position="462"/>
    </location>
</feature>
<dbReference type="InterPro" id="IPR036736">
    <property type="entry name" value="ACP-like_sf"/>
</dbReference>
<keyword evidence="6" id="KW-0511">Multifunctional enzyme</keyword>
<feature type="domain" description="Carrier" evidence="10">
    <location>
        <begin position="4764"/>
        <end position="4839"/>
    </location>
</feature>
<evidence type="ECO:0000256" key="3">
    <source>
        <dbReference type="ARBA" id="ARBA00022553"/>
    </source>
</evidence>
<dbReference type="Gene3D" id="3.30.70.3290">
    <property type="match status" value="3"/>
</dbReference>
<dbReference type="InterPro" id="IPR020806">
    <property type="entry name" value="PKS_PP-bd"/>
</dbReference>
<evidence type="ECO:0000256" key="1">
    <source>
        <dbReference type="ARBA" id="ARBA00004792"/>
    </source>
</evidence>
<dbReference type="Pfam" id="PF21089">
    <property type="entry name" value="PKS_DH_N"/>
    <property type="match status" value="1"/>
</dbReference>
<gene>
    <name evidence="13" type="ORF">P8A18_33585</name>
</gene>
<dbReference type="PROSITE" id="PS50075">
    <property type="entry name" value="CARRIER"/>
    <property type="match status" value="3"/>
</dbReference>
<dbReference type="Pfam" id="PF08659">
    <property type="entry name" value="KR"/>
    <property type="match status" value="3"/>
</dbReference>
<dbReference type="PROSITE" id="PS52004">
    <property type="entry name" value="KS3_2"/>
    <property type="match status" value="3"/>
</dbReference>
<evidence type="ECO:0000256" key="8">
    <source>
        <dbReference type="PROSITE-ProRule" id="PRU01363"/>
    </source>
</evidence>
<dbReference type="SUPFAM" id="SSF55048">
    <property type="entry name" value="Probable ACP-binding domain of malonyl-CoA ACP transacylase"/>
    <property type="match status" value="3"/>
</dbReference>
<evidence type="ECO:0000256" key="2">
    <source>
        <dbReference type="ARBA" id="ARBA00022450"/>
    </source>
</evidence>
<dbReference type="Pfam" id="PF00550">
    <property type="entry name" value="PP-binding"/>
    <property type="match status" value="3"/>
</dbReference>
<dbReference type="CDD" id="cd08956">
    <property type="entry name" value="KR_3_FAS_SDR_x"/>
    <property type="match status" value="1"/>
</dbReference>
<dbReference type="SMART" id="SM00823">
    <property type="entry name" value="PKS_PP"/>
    <property type="match status" value="3"/>
</dbReference>
<evidence type="ECO:0000256" key="5">
    <source>
        <dbReference type="ARBA" id="ARBA00023194"/>
    </source>
</evidence>
<keyword evidence="7" id="KW-0012">Acyltransferase</keyword>
<dbReference type="InterPro" id="IPR006162">
    <property type="entry name" value="Ppantetheine_attach_site"/>
</dbReference>
<dbReference type="Pfam" id="PF02801">
    <property type="entry name" value="Ketoacyl-synt_C"/>
    <property type="match status" value="3"/>
</dbReference>
<keyword evidence="3" id="KW-0597">Phosphoprotein</keyword>
<feature type="region of interest" description="C-terminal hotdog fold" evidence="8">
    <location>
        <begin position="4130"/>
        <end position="4264"/>
    </location>
</feature>
<feature type="domain" description="Ketosynthase family 3 (KS3)" evidence="11">
    <location>
        <begin position="3094"/>
        <end position="3520"/>
    </location>
</feature>
<accession>A0ABY9HV41</accession>
<dbReference type="InterPro" id="IPR013968">
    <property type="entry name" value="PKS_KR"/>
</dbReference>
<evidence type="ECO:0000256" key="7">
    <source>
        <dbReference type="ARBA" id="ARBA00023315"/>
    </source>
</evidence>
<keyword evidence="13" id="KW-0614">Plasmid</keyword>
<dbReference type="InterPro" id="IPR009081">
    <property type="entry name" value="PP-bd_ACP"/>
</dbReference>
<geneLocation type="plasmid" evidence="13 14">
    <name>unnamed1</name>
</geneLocation>
<keyword evidence="5" id="KW-0045">Antibiotic biosynthesis</keyword>
<dbReference type="InterPro" id="IPR020807">
    <property type="entry name" value="PKS_DH"/>
</dbReference>
<dbReference type="InterPro" id="IPR049900">
    <property type="entry name" value="PKS_mFAS_DH"/>
</dbReference>
<dbReference type="Gene3D" id="6.10.140.1830">
    <property type="match status" value="2"/>
</dbReference>
<dbReference type="PANTHER" id="PTHR43775">
    <property type="entry name" value="FATTY ACID SYNTHASE"/>
    <property type="match status" value="1"/>
</dbReference>
<dbReference type="SUPFAM" id="SSF53901">
    <property type="entry name" value="Thiolase-like"/>
    <property type="match status" value="3"/>
</dbReference>
<dbReference type="Gene3D" id="3.40.47.10">
    <property type="match status" value="3"/>
</dbReference>
<dbReference type="SUPFAM" id="SSF47336">
    <property type="entry name" value="ACP-like"/>
    <property type="match status" value="3"/>
</dbReference>
<dbReference type="PANTHER" id="PTHR43775:SF51">
    <property type="entry name" value="INACTIVE PHENOLPHTHIOCEROL SYNTHESIS POLYKETIDE SYNTHASE TYPE I PKS1-RELATED"/>
    <property type="match status" value="1"/>
</dbReference>
<evidence type="ECO:0000256" key="4">
    <source>
        <dbReference type="ARBA" id="ARBA00022679"/>
    </source>
</evidence>
<evidence type="ECO:0000313" key="13">
    <source>
        <dbReference type="EMBL" id="WLQ38453.1"/>
    </source>
</evidence>
<dbReference type="InterPro" id="IPR014031">
    <property type="entry name" value="Ketoacyl_synth_C"/>
</dbReference>
<name>A0ABY9HV41_9ACTN</name>
<evidence type="ECO:0000256" key="6">
    <source>
        <dbReference type="ARBA" id="ARBA00023268"/>
    </source>
</evidence>
<dbReference type="InterPro" id="IPR032821">
    <property type="entry name" value="PKS_assoc"/>
</dbReference>
<evidence type="ECO:0000256" key="9">
    <source>
        <dbReference type="SAM" id="MobiDB-lite"/>
    </source>
</evidence>
<dbReference type="InterPro" id="IPR001227">
    <property type="entry name" value="Ac_transferase_dom_sf"/>
</dbReference>
<dbReference type="InterPro" id="IPR036291">
    <property type="entry name" value="NAD(P)-bd_dom_sf"/>
</dbReference>
<keyword evidence="14" id="KW-1185">Reference proteome</keyword>
<dbReference type="InterPro" id="IPR049552">
    <property type="entry name" value="PKS_DH_N"/>
</dbReference>
<feature type="domain" description="Carrier" evidence="10">
    <location>
        <begin position="2991"/>
        <end position="3066"/>
    </location>
</feature>
<evidence type="ECO:0000259" key="11">
    <source>
        <dbReference type="PROSITE" id="PS52004"/>
    </source>
</evidence>
<dbReference type="InterPro" id="IPR018201">
    <property type="entry name" value="Ketoacyl_synth_AS"/>
</dbReference>
<dbReference type="PROSITE" id="PS52019">
    <property type="entry name" value="PKS_MFAS_DH"/>
    <property type="match status" value="1"/>
</dbReference>
<dbReference type="InterPro" id="IPR057326">
    <property type="entry name" value="KR_dom"/>
</dbReference>
<dbReference type="Gene3D" id="1.10.1200.10">
    <property type="entry name" value="ACP-like"/>
    <property type="match status" value="3"/>
</dbReference>
<comment type="pathway">
    <text evidence="1">Antibiotic biosynthesis.</text>
</comment>
<feature type="domain" description="Ketosynthase family 3 (KS3)" evidence="11">
    <location>
        <begin position="1563"/>
        <end position="1989"/>
    </location>
</feature>
<dbReference type="InterPro" id="IPR042104">
    <property type="entry name" value="PKS_dehydratase_sf"/>
</dbReference>
<dbReference type="SUPFAM" id="SSF51735">
    <property type="entry name" value="NAD(P)-binding Rossmann-fold domains"/>
    <property type="match status" value="6"/>
</dbReference>
<dbReference type="NCBIfam" id="NF045894">
    <property type="entry name" value="PKS_plus_SDR"/>
    <property type="match status" value="2"/>
</dbReference>
<feature type="domain" description="PKS/mFAS DH" evidence="12">
    <location>
        <begin position="3993"/>
        <end position="4264"/>
    </location>
</feature>
<dbReference type="InterPro" id="IPR041618">
    <property type="entry name" value="PKS_DE"/>
</dbReference>
<feature type="region of interest" description="N-terminal hotdog fold" evidence="8">
    <location>
        <begin position="3993"/>
        <end position="4118"/>
    </location>
</feature>
<dbReference type="Pfam" id="PF00109">
    <property type="entry name" value="ketoacyl-synt"/>
    <property type="match status" value="3"/>
</dbReference>
<protein>
    <submittedName>
        <fullName evidence="13">SDR family NAD(P)-dependent oxidoreductase</fullName>
    </submittedName>
</protein>
<reference evidence="13 14" key="1">
    <citation type="submission" date="2023-03" db="EMBL/GenBank/DDBJ databases">
        <title>Isolation and description of six Streptomyces strains from soil environments, able to metabolize different microbial glucans.</title>
        <authorList>
            <person name="Widen T."/>
            <person name="Larsbrink J."/>
        </authorList>
    </citation>
    <scope>NUCLEOTIDE SEQUENCE [LARGE SCALE GENOMIC DNA]</scope>
    <source>
        <strain evidence="13 14">Mut1</strain>
        <plasmid evidence="13 14">unnamed1</plasmid>
    </source>
</reference>
<dbReference type="InterPro" id="IPR014030">
    <property type="entry name" value="Ketoacyl_synth_N"/>
</dbReference>
<dbReference type="SMART" id="SM00825">
    <property type="entry name" value="PKS_KS"/>
    <property type="match status" value="3"/>
</dbReference>
<dbReference type="SMART" id="SM00826">
    <property type="entry name" value="PKS_DH"/>
    <property type="match status" value="1"/>
</dbReference>
<dbReference type="InterPro" id="IPR016036">
    <property type="entry name" value="Malonyl_transacylase_ACP-bd"/>
</dbReference>
<dbReference type="InterPro" id="IPR014043">
    <property type="entry name" value="Acyl_transferase_dom"/>
</dbReference>
<dbReference type="SMART" id="SM01294">
    <property type="entry name" value="PKS_PP_betabranch"/>
    <property type="match status" value="2"/>
</dbReference>
<dbReference type="PROSITE" id="PS00606">
    <property type="entry name" value="KS3_1"/>
    <property type="match status" value="3"/>
</dbReference>
<feature type="region of interest" description="Disordered" evidence="9">
    <location>
        <begin position="3069"/>
        <end position="3092"/>
    </location>
</feature>
<dbReference type="InterPro" id="IPR020841">
    <property type="entry name" value="PKS_Beta-ketoAc_synthase_dom"/>
</dbReference>
<dbReference type="Pfam" id="PF18369">
    <property type="entry name" value="PKS_DE"/>
    <property type="match status" value="2"/>
</dbReference>
<dbReference type="SMART" id="SM00822">
    <property type="entry name" value="PKS_KR"/>
    <property type="match status" value="3"/>
</dbReference>
<keyword evidence="2" id="KW-0596">Phosphopantetheine</keyword>
<dbReference type="Pfam" id="PF00698">
    <property type="entry name" value="Acyl_transf_1"/>
    <property type="match status" value="3"/>
</dbReference>
<dbReference type="Pfam" id="PF16197">
    <property type="entry name" value="KAsynt_C_assoc"/>
    <property type="match status" value="3"/>
</dbReference>
<sequence>MSGDATEQRLREYLNRLTAELRTSRKKVRELEDKRTEPIAIVAMSCRFPGGADTPEKYWELVEAAADVVGEMPGDRGWDLDGLYHPDPEHPGTSYTRRGAFLARAAEFDAGFFGISPREALAMDPQQRLLLETSWEAIERAGIDPESLTGERAGVFVGASNAGYGSDVRAVPEGVEGHLLTGSHDSVMSGRIAYTLGLEGPAVTIDTGCSSALVALHLAIRALRDDDCSLALAGAAAVMGHPLNFTEFSRQSGLAEDGRVKAFSDDADGTGWGEGVGVLLLERLSDAQRNGHRILAVLRGSAVNQDGASNGMTAPSGPAQQRVIRQALANAGVAAAEVDVVEAHGTGTTLGDPIEAQALLATYGRNRPEDRPLWLGSVKSNIGHTQAAAGVAGVIKMVLAMRHGVLPKSLHVGTPSSHVDWSSGAVELLAEAREWPAGEQPRRAGVSAFGISGTNAHVILEEAPEAETPEPAPSVLPAAVPWLLSARGAAALRGQAEALGALADADPVSVGWSLATTRARFEHRAVALGSHGAGLEALAAGEPSGHVVSGAAGPVGRSVFVFPGQGAQWVSMGARLLEESPVFAGVVAECEAAMAGLVDWSVTDVLRGAESLERVDVVQPASFVVMVGLAAVWRSFGVVPAAVVGHSQGEIAAAYVAGALSLEDALRVVCVRSRAIAGLASGGGTMASVGAGVAQVEEILSAWDGRVSVAAVNGPSQVVISGEVAAVEEAVAKCVELGLRARRIAVDYASHSPAMDVLHDELTTTLAGVAPRAGTIPLLSTVTGEFIDGSGMDASYWVTNLRSRVRFAEAVEKLAAEGYGVFVEVSSHPVLSAAVEEIADESVVTGSLRRDDGGLDRFLAGVAELWVRGVDVDWTAAFPDSPAARADLPTYAFQRDHYWLKDQEQAGSGESAQDPVDAEFWAAVRAGDTSALAGELGLAEDAPLSAVLPALDGWRERRTAHAVLDAWRYDIQWLPRTGTTGARLSGTWVVVSAAGRQDDDTVALVADGLRERGAEAVHVVLDAGHDRRQVAEALAAHAGAAGVLSLLALDERAHPERPGLSAGLALNLLVTQAVAEREEPVPLWLCTRDAVSAGPADRVGHPEQSSTWGLGLVFGLEHPQAWGGVIDLPAEPTARDAGLLADALGAGDHEDQIAIRSGEVLLRRLRRDPRRDASAPAFRTSGAALITGGTGGLAAHTARWLATCGAEHLVLVSRSGPDAPGAGRLADELRAMGPRVTVAAADVCDYDALAGLVAEVEADGAPPIRTVVHCAGVSRFDSLRDVGLAAFEDGAAAKLVGTANLDRLFDRDLDAFLLYSSVAGLWGAGDHGSYSAGNAYLDSVTRNRRARGRTGTTIYWGLWSADDGMGEAAAESSSLNWYGMRFMDPRTAMAGLRQAMADDEEFIVIGDVDWADFSRVFTAARRRPLLDEIPEVRAALAEGEASAAAENPLLERLRPLAPDAQEILLRDLVRTHVSHVLGHASSDALENTRSFRDLGFDSLLAVELRNSLRTATGLKLPTTLVFDHPDVDRLVQHLHTALLGDAEEDRTGTAASPAAAVVPATDDDAIAIIGMGCRLPGGISGPDDLWRLLAEGGDAISAFPGDRGWDLAGLYSPDPDEAGRTYARSGGFVQDAGRFDAGFFGISPREAIAMDPQQRLLLETSWEAIEYGRIDPHSLRGSDCGVFLGVGNDGYGTNLRQVPEGVEGHLITGTVTNIASGRISYVLGLDGPAVSVDTGCSSALVALHLAAQSLRSGECSLALTGGATIAAEPTGFVGFSRQRALAEDGRSRAFSDDADGMGLAEGVGVLLLERLSDARRNGHHVLAVVRGSALNQDGASNGLTAPSGPAQQRVIRQALANAGVAAAEVDVVEAHGTGTKLGDPIEAQALLATYGQDRPDDRPLWLGSVKSNIGHTQLAAGAAGVMKVVLALRHGLMPKSLHVGTPTSHVDWSSGAVELLAEARDWPRAEQPRRAAVSAFGISGTNAHVIVEEAPAEEAPAPDGPAPSVVPWLLSGRGAAALRGQAEALGALADADPVSVGWSLATTRARFEHRAVVLGSYGAGLGALAADQPSAGVVSGVTGPVGRPVFVFPGQGAQWVSMGARMLEESPVFAGVVAECEATMAGLVDWSVTEVLRGGADAPSLDRVDVVQPASFVVMVGLAAVWRSFGVVPSAVVGHSQGEIAAAHVAGVLSLKDALRVACLRSRAIAELASGAGTMASVGAGVARVEEILAPWGDRVSVAAVNGPSQVVVSGEVDGVEEVVAACRELGLRARRIAVDYASHSASMDVLRSELADALAGVAPRTGEIPLLSTVTGEFIDGSVMDGGYWFTNLRSRVRFAEAVEKLAAQGYGVFVEVSSHPVLSAAVEELADESVVTGSLRRDDGGLDRFLASAAELWVRGVDVDWTAAFPDSPPAPVDLPTYAFQGDHYWLQDLEQTGPGESAQDPADAEFWAAVENEDPHAVAGTLGVEDPAALEQVLPALAGWRRRRRQDSALDTWRYDVEWQPLAQGVTPRIDGSRWLLLTPSGGHAWQERARQALTAYGADVTVLGIAEGDDRAALAARLRGNAAEATGILSLLALRDRTDHEDAGHGQHDLDRAVLLVQALGDAGIAAPLWIATRGAVGVGRSDRAPVPEQALLWGLGRIAALEYPQRFGGLIDLPADADERAGERLVRGLGAPDGEDQLAVRTGGLYVRRLARKKLAGHTPVRDWRPTGTVLVTGGTGGIGAEVAAWLAANGAQHLLLTSRRGEQAPGAAELTRRLTGLGARVTVAACDVTDRTALRELLDGIAPEHPLTAVVHAAAVLDDCLLDALDPERAAAVLRPKTVAAHHLHELTKDLGLDAFVLFSSLAGTLGLPGQGSYAAANAYLDALASARRAEGLPATSVAWGAWDRVGLASGDIGASLRRDGVTGMAPETAISGLQQALDHDLGYLAVADVDWRVFGPSCTAGRTGRILEQFPEARQAAPSRPDESQDDTGLLAGLAGLSPAEREQALLDLVRAHAAAVLGLPDADGVDADRALRDMGFDSLTAVELRNRLNKVTGLRLPVTVVFDHNTAHQLSRHLLSELFGTDGETSASPRQPAPAVAAGRGGEVDDDPVAIVSMSCRFPGGVSTPEEFWQLLSEGRDAVTGLPDDRGWDLEGSYHPDPDHPGTHYTRGGGFLDDIGAFDPMFFGISPRQTPAIDPQHRLLLETSWEAFERAGIDPATLKGSPVAVFVGANQTDYGPRAAASAGEFEGQLATGSAASVASGRIAYTFGLEGPAVTVDTACSSSLVALHLAARSVRSGESTMALAGGVTLLSTLYTFIEFSRQGALSQDGRCKAFSAEADGAGWAEGVGMVLVERLSEARRNGHRVLAVVRGSAMNQDGASNGLTAPNGLAQQRVIRQALADAGLEAADVDLAEAHGTGTALGDPIEAEALLATYGQDRPDDRPLWLGSVKSNIGHTQAASGIAGVIKAVLAMRHGAMPRTLHVDRPTPHIDWSAGTVRLLADERSWPDDHGPRRAAVSSFGISGTNVHVIVEEGPQTAPALPAAPDGAAPRPLPWALSARTPAALTDQVRNLLGALDTEPGHDAAAIGRGLAARSRFEHRLVCWGTDRDALRDRLGDWLDGRTDAPSAAGTASGGRTAFLFSGQGAQRPGMGRELYETYPVYADAFDEVCAQVDLHLPRPLRDLVFAAPGSPEAELLDSTEYTQPALFAVEVALFRLYASWGVVPDHLIGHSIGELTAAHLAGVFTLADACRLVVARGRLMGQVPAGGAMAALAVAEDEVRPLLADRTDRIAVAAVNGPRATVVSGDTAEVDRVVAHFKGLGHKTTRLRVSHAFHSPHMDGMLEEFAAVLRDIPMAPPAIPLVSDVTGAMATAEQLCTAGYWVTQLREAVRFADGIRTLEAAGVTRFLEIGPDAVLAAMAADSRTGETPGVVAAALRRDRDETATALGALTELHVHGAACDWAALLPDGDALPDLPTYPFQRQTYWLDAPAPAADVRAAGLDAPGHPMLGGAVRLADGGGVVLTALLSTRRLPWLADHVIDGTVVLPGTAYLELAVRAGDQVGCGRVGELTLHAPLALPEDSAAQVQIRVAAADSAGARTLDVYARPDSADDAAEWHKHATGTLLPDTAPPVDAPAVWPPEGAEPIGLDGLYPRLSANGSDYGPVFQGLTAAWRRGPEVYAEVALPDTADTAGFGLHPALLDAALQAVSVGTIGDAGVMPFSWQNVVLHTAGARQLRVRLEDLAEHTVSVQVWDPAGTPVAHAESLAFRPRTAAQAPRPRVESLMRTEWTPVPAGTAPRNATWATVGAEAAPGTPAALLDAVTLHDHPTLHALAASGAPVPERVLAFAPAFAGEPAEAARTAAHWALGLVQGWLADERFAGSRLVLVTRGAVAAGTHEGPADLPAATVHGLVRAAITENPGRFALLDLDPGHGTGAHDPATGGALAAALAGDEPQLVLRDGGVRLARLARVPAGGTPAGWDPAGTTLITGGTGTLGRLLARHLVTEHGVRHLLLISRSGPDAAGADELRADLTALGAEVTIEACDAADRAALQKLLDSIPAAHPLTGVAHVAGVVDDGVVTALTPHQVNRVLAPKADAALNLHELTEDAGLSAFVLFSSLASTLGGAGQAAYAAGNAFLDALAAHRRARGLPGVSLCWGPWAELSTMTGKLSDADFARFARSGLVPMSTAEALALFDAARGHADAVLVPARTALGVFEDGQPDQVPAMLRGLVRGRVRPTVAAAPGAPGAGPGAGSGAAEAAPGDRFGALTGPARKRALLDLVRREAAVVLAYPDAELVDVEAGFLGMGFDSLSAVELRNRLSEQTGLRLPATVLFDYPAPVSLAAHLDEILPSDAERTLAPLLSGLEQLAETLPGLAGDDPLRERLETRLRAALGRLTGTVVPPAQAPAAPKEDDAAIADFDGASDDEIFRFLDDLDA</sequence>
<dbReference type="CDD" id="cd08952">
    <property type="entry name" value="KR_1_SDR_x"/>
    <property type="match status" value="2"/>
</dbReference>
<dbReference type="EMBL" id="CP120998">
    <property type="protein sequence ID" value="WLQ38453.1"/>
    <property type="molecule type" value="Genomic_DNA"/>
</dbReference>
<feature type="domain" description="Carrier" evidence="10">
    <location>
        <begin position="1463"/>
        <end position="1538"/>
    </location>
</feature>
<feature type="region of interest" description="Disordered" evidence="9">
    <location>
        <begin position="2957"/>
        <end position="2977"/>
    </location>
</feature>
<dbReference type="Gene3D" id="3.40.50.720">
    <property type="entry name" value="NAD(P)-binding Rossmann-like Domain"/>
    <property type="match status" value="3"/>
</dbReference>
<dbReference type="Gene3D" id="3.10.129.110">
    <property type="entry name" value="Polyketide synthase dehydratase"/>
    <property type="match status" value="1"/>
</dbReference>
<dbReference type="InterPro" id="IPR050091">
    <property type="entry name" value="PKS_NRPS_Biosynth_Enz"/>
</dbReference>
<dbReference type="InterPro" id="IPR016035">
    <property type="entry name" value="Acyl_Trfase/lysoPLipase"/>
</dbReference>
<dbReference type="CDD" id="cd00833">
    <property type="entry name" value="PKS"/>
    <property type="match status" value="3"/>
</dbReference>
<evidence type="ECO:0000313" key="14">
    <source>
        <dbReference type="Proteomes" id="UP001239522"/>
    </source>
</evidence>
<dbReference type="Proteomes" id="UP001239522">
    <property type="component" value="Plasmid unnamed1"/>
</dbReference>
<dbReference type="Pfam" id="PF14765">
    <property type="entry name" value="PS-DH"/>
    <property type="match status" value="1"/>
</dbReference>